<dbReference type="KEGG" id="bpg:Bathy10g01780"/>
<keyword evidence="3" id="KW-0472">Membrane</keyword>
<dbReference type="Proteomes" id="UP000198341">
    <property type="component" value="Chromosome 10"/>
</dbReference>
<dbReference type="EMBL" id="FO082269">
    <property type="protein sequence ID" value="CCO18151.1"/>
    <property type="molecule type" value="Genomic_DNA"/>
</dbReference>
<evidence type="ECO:0000256" key="3">
    <source>
        <dbReference type="SAM" id="Phobius"/>
    </source>
</evidence>
<name>K8EJE4_9CHLO</name>
<feature type="transmembrane region" description="Helical" evidence="3">
    <location>
        <begin position="373"/>
        <end position="398"/>
    </location>
</feature>
<sequence length="507" mass="56399">MMMMMTSKSRLGRRKCWSSCAATDLRARMWSFTQTSSFSSSNTSNNISANLGKSPPLSSLIVDKRGKMFTSLERNHSQKLILDHIHARDVSLLEHVADKFTGVSATMVQREKFSILRTNRFSAVIGEDCLHLFEKDSASSRAVAQKVSSLMKTILQEEQQQQQQNQQRSYYYSFPQLAAEACLDEASTQLELKLRRLGLLVDAVTKPLKNSSENNGERADFELSVGQFQRLLPLKQALDEIDTDIREHHQMLDEALRKEFSFDLEQQQRGGGGATDEVEIASSSTPDDENTNNVLQLLTSHAGRSRAMGGRVLELKNALRATREVWELQLDVDRNRVVRLNLRATILGMSCAAASLPAAAMGMNVPHGLEESAVGLTGAFSVISFAMGAIGVGLWGAFTRQSKSTFIPSLFGGGKHEKHVRELRALRYVLVNLDNLDDVLRDDINTVVVRKSDSQEQPTTTNRERVRKEIQSVGDGAADAESVDLVFEVFDKNRDGEISTGEWVGER</sequence>
<dbReference type="PANTHER" id="PTHR13890:SF42">
    <property type="entry name" value="MAGNESIUM TRANSPORTER"/>
    <property type="match status" value="1"/>
</dbReference>
<evidence type="ECO:0000256" key="2">
    <source>
        <dbReference type="SAM" id="MobiDB-lite"/>
    </source>
</evidence>
<evidence type="ECO:0000313" key="5">
    <source>
        <dbReference type="EMBL" id="CCO18151.1"/>
    </source>
</evidence>
<dbReference type="InterPro" id="IPR018247">
    <property type="entry name" value="EF_Hand_1_Ca_BS"/>
</dbReference>
<dbReference type="PROSITE" id="PS00018">
    <property type="entry name" value="EF_HAND_1"/>
    <property type="match status" value="1"/>
</dbReference>
<keyword evidence="6" id="KW-1185">Reference proteome</keyword>
<protein>
    <recommendedName>
        <fullName evidence="4">EF-hand domain-containing protein</fullName>
    </recommendedName>
</protein>
<dbReference type="InterPro" id="IPR039204">
    <property type="entry name" value="MRS2-like"/>
</dbReference>
<dbReference type="Gene3D" id="1.20.58.340">
    <property type="entry name" value="Magnesium transport protein CorA, transmembrane region"/>
    <property type="match status" value="1"/>
</dbReference>
<organism evidence="5 6">
    <name type="scientific">Bathycoccus prasinos</name>
    <dbReference type="NCBI Taxonomy" id="41875"/>
    <lineage>
        <taxon>Eukaryota</taxon>
        <taxon>Viridiplantae</taxon>
        <taxon>Chlorophyta</taxon>
        <taxon>Mamiellophyceae</taxon>
        <taxon>Mamiellales</taxon>
        <taxon>Bathycoccaceae</taxon>
        <taxon>Bathycoccus</taxon>
    </lineage>
</organism>
<comment type="similarity">
    <text evidence="1">Belongs to the CorA metal ion transporter (MIT) (TC 1.A.35.5) family.</text>
</comment>
<dbReference type="GeneID" id="19013254"/>
<proteinExistence type="inferred from homology"/>
<dbReference type="GO" id="GO:0005509">
    <property type="term" value="F:calcium ion binding"/>
    <property type="evidence" value="ECO:0007669"/>
    <property type="project" value="InterPro"/>
</dbReference>
<dbReference type="GO" id="GO:0015095">
    <property type="term" value="F:magnesium ion transmembrane transporter activity"/>
    <property type="evidence" value="ECO:0007669"/>
    <property type="project" value="UniProtKB-ARBA"/>
</dbReference>
<feature type="transmembrane region" description="Helical" evidence="3">
    <location>
        <begin position="340"/>
        <end position="361"/>
    </location>
</feature>
<feature type="region of interest" description="Disordered" evidence="2">
    <location>
        <begin position="266"/>
        <end position="291"/>
    </location>
</feature>
<dbReference type="eggNOG" id="ENOG502T0UA">
    <property type="taxonomic scope" value="Eukaryota"/>
</dbReference>
<dbReference type="PROSITE" id="PS50222">
    <property type="entry name" value="EF_HAND_2"/>
    <property type="match status" value="1"/>
</dbReference>
<dbReference type="RefSeq" id="XP_007510618.1">
    <property type="nucleotide sequence ID" value="XM_007510556.1"/>
</dbReference>
<gene>
    <name evidence="5" type="ordered locus">Bathy10g01780</name>
</gene>
<dbReference type="PANTHER" id="PTHR13890">
    <property type="entry name" value="RNA SPLICING PROTEIN MRS2, MITOCHONDRIAL"/>
    <property type="match status" value="1"/>
</dbReference>
<dbReference type="OrthoDB" id="10251508at2759"/>
<reference evidence="5 6" key="1">
    <citation type="submission" date="2011-10" db="EMBL/GenBank/DDBJ databases">
        <authorList>
            <person name="Genoscope - CEA"/>
        </authorList>
    </citation>
    <scope>NUCLEOTIDE SEQUENCE [LARGE SCALE GENOMIC DNA]</scope>
    <source>
        <strain evidence="5 6">RCC 1105</strain>
    </source>
</reference>
<feature type="compositionally biased region" description="Polar residues" evidence="2">
    <location>
        <begin position="281"/>
        <end position="291"/>
    </location>
</feature>
<evidence type="ECO:0000256" key="1">
    <source>
        <dbReference type="ARBA" id="ARBA00007535"/>
    </source>
</evidence>
<dbReference type="AlphaFoldDB" id="K8EJE4"/>
<evidence type="ECO:0000259" key="4">
    <source>
        <dbReference type="PROSITE" id="PS50222"/>
    </source>
</evidence>
<feature type="domain" description="EF-hand" evidence="4">
    <location>
        <begin position="478"/>
        <end position="507"/>
    </location>
</feature>
<accession>K8EJE4</accession>
<keyword evidence="3" id="KW-0812">Transmembrane</keyword>
<dbReference type="InterPro" id="IPR002048">
    <property type="entry name" value="EF_hand_dom"/>
</dbReference>
<evidence type="ECO:0000313" key="6">
    <source>
        <dbReference type="Proteomes" id="UP000198341"/>
    </source>
</evidence>
<keyword evidence="3" id="KW-1133">Transmembrane helix</keyword>